<evidence type="ECO:0000313" key="2">
    <source>
        <dbReference type="Proteomes" id="UP000055024"/>
    </source>
</evidence>
<protein>
    <submittedName>
        <fullName evidence="1">Uncharacterized protein</fullName>
    </submittedName>
</protein>
<reference evidence="1 2" key="1">
    <citation type="submission" date="2015-01" db="EMBL/GenBank/DDBJ databases">
        <title>Evolution of Trichinella species and genotypes.</title>
        <authorList>
            <person name="Korhonen P.K."/>
            <person name="Edoardo P."/>
            <person name="Giuseppe L.R."/>
            <person name="Gasser R.B."/>
        </authorList>
    </citation>
    <scope>NUCLEOTIDE SEQUENCE [LARGE SCALE GENOMIC DNA]</scope>
    <source>
        <strain evidence="1">ISS1029</strain>
    </source>
</reference>
<evidence type="ECO:0000313" key="1">
    <source>
        <dbReference type="EMBL" id="KRZ09888.1"/>
    </source>
</evidence>
<gene>
    <name evidence="1" type="ORF">T11_978</name>
</gene>
<proteinExistence type="predicted"/>
<comment type="caution">
    <text evidence="1">The sequence shown here is derived from an EMBL/GenBank/DDBJ whole genome shotgun (WGS) entry which is preliminary data.</text>
</comment>
<dbReference type="AlphaFoldDB" id="A0A0V1HI11"/>
<dbReference type="EMBL" id="JYDP01000066">
    <property type="protein sequence ID" value="KRZ09888.1"/>
    <property type="molecule type" value="Genomic_DNA"/>
</dbReference>
<keyword evidence="2" id="KW-1185">Reference proteome</keyword>
<dbReference type="Proteomes" id="UP000055024">
    <property type="component" value="Unassembled WGS sequence"/>
</dbReference>
<organism evidence="1 2">
    <name type="scientific">Trichinella zimbabwensis</name>
    <dbReference type="NCBI Taxonomy" id="268475"/>
    <lineage>
        <taxon>Eukaryota</taxon>
        <taxon>Metazoa</taxon>
        <taxon>Ecdysozoa</taxon>
        <taxon>Nematoda</taxon>
        <taxon>Enoplea</taxon>
        <taxon>Dorylaimia</taxon>
        <taxon>Trichinellida</taxon>
        <taxon>Trichinellidae</taxon>
        <taxon>Trichinella</taxon>
    </lineage>
</organism>
<sequence>MLNTKAKYKFYCTVLNVVWTLLSNCLRLQAKDMSFLRILETQGKFFKFHVDYSTAFTGSYIYR</sequence>
<name>A0A0V1HI11_9BILA</name>
<accession>A0A0V1HI11</accession>